<evidence type="ECO:0000313" key="2">
    <source>
        <dbReference type="EMBL" id="KAK8564624.1"/>
    </source>
</evidence>
<keyword evidence="3" id="KW-1185">Reference proteome</keyword>
<evidence type="ECO:0000256" key="1">
    <source>
        <dbReference type="ARBA" id="ARBA00009431"/>
    </source>
</evidence>
<dbReference type="Gene3D" id="3.40.50.1820">
    <property type="entry name" value="alpha/beta hydrolase"/>
    <property type="match status" value="1"/>
</dbReference>
<dbReference type="InterPro" id="IPR029058">
    <property type="entry name" value="AB_hydrolase_fold"/>
</dbReference>
<dbReference type="SUPFAM" id="SSF53474">
    <property type="entry name" value="alpha/beta-Hydrolases"/>
    <property type="match status" value="1"/>
</dbReference>
<sequence length="85" mass="9542">MLVGNAIIDDYHHYLGLFQFLWSTGLISDETYKLSGVLCDYESFVQSPYSCIEVIGIAIEEMGNIHMYSIYTPPALPMLAKRSGC</sequence>
<accession>A0ABR2ERF1</accession>
<dbReference type="InterPro" id="IPR001563">
    <property type="entry name" value="Peptidase_S10"/>
</dbReference>
<dbReference type="Proteomes" id="UP001472677">
    <property type="component" value="Unassembled WGS sequence"/>
</dbReference>
<dbReference type="EMBL" id="JBBPBM010000010">
    <property type="protein sequence ID" value="KAK8564624.1"/>
    <property type="molecule type" value="Genomic_DNA"/>
</dbReference>
<evidence type="ECO:0000313" key="3">
    <source>
        <dbReference type="Proteomes" id="UP001472677"/>
    </source>
</evidence>
<comment type="caution">
    <text evidence="2">The sequence shown here is derived from an EMBL/GenBank/DDBJ whole genome shotgun (WGS) entry which is preliminary data.</text>
</comment>
<organism evidence="2 3">
    <name type="scientific">Hibiscus sabdariffa</name>
    <name type="common">roselle</name>
    <dbReference type="NCBI Taxonomy" id="183260"/>
    <lineage>
        <taxon>Eukaryota</taxon>
        <taxon>Viridiplantae</taxon>
        <taxon>Streptophyta</taxon>
        <taxon>Embryophyta</taxon>
        <taxon>Tracheophyta</taxon>
        <taxon>Spermatophyta</taxon>
        <taxon>Magnoliopsida</taxon>
        <taxon>eudicotyledons</taxon>
        <taxon>Gunneridae</taxon>
        <taxon>Pentapetalae</taxon>
        <taxon>rosids</taxon>
        <taxon>malvids</taxon>
        <taxon>Malvales</taxon>
        <taxon>Malvaceae</taxon>
        <taxon>Malvoideae</taxon>
        <taxon>Hibiscus</taxon>
    </lineage>
</organism>
<dbReference type="Pfam" id="PF00450">
    <property type="entry name" value="Peptidase_S10"/>
    <property type="match status" value="1"/>
</dbReference>
<reference evidence="2 3" key="1">
    <citation type="journal article" date="2024" name="G3 (Bethesda)">
        <title>Genome assembly of Hibiscus sabdariffa L. provides insights into metabolisms of medicinal natural products.</title>
        <authorList>
            <person name="Kim T."/>
        </authorList>
    </citation>
    <scope>NUCLEOTIDE SEQUENCE [LARGE SCALE GENOMIC DNA]</scope>
    <source>
        <strain evidence="2">TK-2024</strain>
        <tissue evidence="2">Old leaves</tissue>
    </source>
</reference>
<comment type="similarity">
    <text evidence="1">Belongs to the peptidase S10 family.</text>
</comment>
<protein>
    <submittedName>
        <fullName evidence="2">Uncharacterized protein</fullName>
    </submittedName>
</protein>
<name>A0ABR2ERF1_9ROSI</name>
<proteinExistence type="inferred from homology"/>
<gene>
    <name evidence="2" type="ORF">V6N12_058207</name>
</gene>